<dbReference type="SUPFAM" id="SSF64356">
    <property type="entry name" value="SNARE-like"/>
    <property type="match status" value="1"/>
</dbReference>
<dbReference type="InterPro" id="IPR010908">
    <property type="entry name" value="Longin_dom"/>
</dbReference>
<keyword evidence="4" id="KW-0175">Coiled coil</keyword>
<protein>
    <submittedName>
        <fullName evidence="7">Uncharacterized protein</fullName>
    </submittedName>
</protein>
<dbReference type="PANTHER" id="PTHR21136:SF168">
    <property type="entry name" value="VESICLE-ASSOCIATED MEMBRANE PROTEIN 9"/>
    <property type="match status" value="1"/>
</dbReference>
<evidence type="ECO:0000259" key="6">
    <source>
        <dbReference type="PROSITE" id="PS50892"/>
    </source>
</evidence>
<evidence type="ECO:0000256" key="1">
    <source>
        <dbReference type="ARBA" id="ARBA00008025"/>
    </source>
</evidence>
<gene>
    <name evidence="7" type="ORF">MJAP1_000229</name>
</gene>
<sequence>MIVLALVADGGKVVAESHDEEHARFLSAAETILEKIDPSTASRLSYAFESWLFHYIAQDGKVFLAVADAELGRRVPFAFLSEAEKEYNAAPYKDGFKQRLDGLRAKFNQDPESDPIKRAQAELGSVKDIITQNVEQILSRGEQIELLMDRPWGSAAKCGGATCG</sequence>
<evidence type="ECO:0000256" key="3">
    <source>
        <dbReference type="ARBA" id="ARBA00046280"/>
    </source>
</evidence>
<evidence type="ECO:0000313" key="8">
    <source>
        <dbReference type="Proteomes" id="UP001217754"/>
    </source>
</evidence>
<evidence type="ECO:0000313" key="7">
    <source>
        <dbReference type="EMBL" id="WFD37285.1"/>
    </source>
</evidence>
<dbReference type="EMBL" id="CP119958">
    <property type="protein sequence ID" value="WFD37285.1"/>
    <property type="molecule type" value="Genomic_DNA"/>
</dbReference>
<evidence type="ECO:0000259" key="5">
    <source>
        <dbReference type="PROSITE" id="PS50859"/>
    </source>
</evidence>
<dbReference type="InterPro" id="IPR042855">
    <property type="entry name" value="V_SNARE_CC"/>
</dbReference>
<dbReference type="RefSeq" id="XP_060120182.1">
    <property type="nucleotide sequence ID" value="XM_060264199.1"/>
</dbReference>
<dbReference type="AlphaFoldDB" id="A0AAF0EUV2"/>
<keyword evidence="2" id="KW-0472">Membrane</keyword>
<feature type="domain" description="V-SNARE coiled-coil homology" evidence="6">
    <location>
        <begin position="115"/>
        <end position="164"/>
    </location>
</feature>
<evidence type="ECO:0000256" key="4">
    <source>
        <dbReference type="PROSITE-ProRule" id="PRU00290"/>
    </source>
</evidence>
<dbReference type="Gene3D" id="3.30.450.50">
    <property type="entry name" value="Longin domain"/>
    <property type="match status" value="1"/>
</dbReference>
<dbReference type="Pfam" id="PF13774">
    <property type="entry name" value="Longin"/>
    <property type="match status" value="1"/>
</dbReference>
<dbReference type="CDD" id="cd15843">
    <property type="entry name" value="R-SNARE"/>
    <property type="match status" value="1"/>
</dbReference>
<dbReference type="SMART" id="SM01270">
    <property type="entry name" value="Longin"/>
    <property type="match status" value="1"/>
</dbReference>
<organism evidence="7 8">
    <name type="scientific">Malassezia japonica</name>
    <dbReference type="NCBI Taxonomy" id="223818"/>
    <lineage>
        <taxon>Eukaryota</taxon>
        <taxon>Fungi</taxon>
        <taxon>Dikarya</taxon>
        <taxon>Basidiomycota</taxon>
        <taxon>Ustilaginomycotina</taxon>
        <taxon>Malasseziomycetes</taxon>
        <taxon>Malasseziales</taxon>
        <taxon>Malasseziaceae</taxon>
        <taxon>Malassezia</taxon>
    </lineage>
</organism>
<dbReference type="Proteomes" id="UP001217754">
    <property type="component" value="Chromosome 1"/>
</dbReference>
<dbReference type="CDD" id="cd14824">
    <property type="entry name" value="Longin"/>
    <property type="match status" value="1"/>
</dbReference>
<dbReference type="PROSITE" id="PS50859">
    <property type="entry name" value="LONGIN"/>
    <property type="match status" value="1"/>
</dbReference>
<dbReference type="PROSITE" id="PS50892">
    <property type="entry name" value="V_SNARE"/>
    <property type="match status" value="1"/>
</dbReference>
<dbReference type="InterPro" id="IPR051097">
    <property type="entry name" value="Synaptobrevin-like_transport"/>
</dbReference>
<name>A0AAF0EUV2_9BASI</name>
<feature type="domain" description="Longin" evidence="5">
    <location>
        <begin position="3"/>
        <end position="87"/>
    </location>
</feature>
<dbReference type="GeneID" id="85223878"/>
<reference evidence="7" key="1">
    <citation type="submission" date="2023-03" db="EMBL/GenBank/DDBJ databases">
        <title>Mating type loci evolution in Malassezia.</title>
        <authorList>
            <person name="Coelho M.A."/>
        </authorList>
    </citation>
    <scope>NUCLEOTIDE SEQUENCE</scope>
    <source>
        <strain evidence="7">CBS 9431</strain>
    </source>
</reference>
<keyword evidence="8" id="KW-1185">Reference proteome</keyword>
<dbReference type="InterPro" id="IPR011012">
    <property type="entry name" value="Longin-like_dom_sf"/>
</dbReference>
<evidence type="ECO:0000256" key="2">
    <source>
        <dbReference type="ARBA" id="ARBA00023136"/>
    </source>
</evidence>
<accession>A0AAF0EUV2</accession>
<comment type="similarity">
    <text evidence="1">Belongs to the synaptobrevin family.</text>
</comment>
<dbReference type="PANTHER" id="PTHR21136">
    <property type="entry name" value="SNARE PROTEINS"/>
    <property type="match status" value="1"/>
</dbReference>
<comment type="subcellular location">
    <subcellularLocation>
        <location evidence="3">Endomembrane system</location>
        <topology evidence="3">Single-pass type IV membrane protein</topology>
    </subcellularLocation>
</comment>
<proteinExistence type="inferred from homology"/>
<dbReference type="Gene3D" id="1.20.5.110">
    <property type="match status" value="1"/>
</dbReference>
<dbReference type="GO" id="GO:0012505">
    <property type="term" value="C:endomembrane system"/>
    <property type="evidence" value="ECO:0007669"/>
    <property type="project" value="UniProtKB-SubCell"/>
</dbReference>
<dbReference type="Pfam" id="PF00957">
    <property type="entry name" value="Synaptobrevin"/>
    <property type="match status" value="1"/>
</dbReference>
<dbReference type="SUPFAM" id="SSF58038">
    <property type="entry name" value="SNARE fusion complex"/>
    <property type="match status" value="1"/>
</dbReference>